<reference evidence="1" key="1">
    <citation type="submission" date="2021-02" db="EMBL/GenBank/DDBJ databases">
        <authorList>
            <consortium name="DOE Joint Genome Institute"/>
            <person name="Ahrendt S."/>
            <person name="Looney B.P."/>
            <person name="Miyauchi S."/>
            <person name="Morin E."/>
            <person name="Drula E."/>
            <person name="Courty P.E."/>
            <person name="Chicoki N."/>
            <person name="Fauchery L."/>
            <person name="Kohler A."/>
            <person name="Kuo A."/>
            <person name="Labutti K."/>
            <person name="Pangilinan J."/>
            <person name="Lipzen A."/>
            <person name="Riley R."/>
            <person name="Andreopoulos W."/>
            <person name="He G."/>
            <person name="Johnson J."/>
            <person name="Barry K.W."/>
            <person name="Grigoriev I.V."/>
            <person name="Nagy L."/>
            <person name="Hibbett D."/>
            <person name="Henrissat B."/>
            <person name="Matheny P.B."/>
            <person name="Labbe J."/>
            <person name="Martin F."/>
        </authorList>
    </citation>
    <scope>NUCLEOTIDE SEQUENCE</scope>
    <source>
        <strain evidence="1">FP105234-sp</strain>
    </source>
</reference>
<name>A0ACB8R9X4_9AGAM</name>
<sequence>MLKLKRIVKKALDQSRESKSGSPLTISSTVDLTLRGSYHEAEISSYAPYQHDNRSWIGDETVVNGHDEWADDASDFDDSGRFGETDSIALHRKRHASASWLYAQPASSSDSFMGDVDIGYLNNRNLRYTDRYPLADSAALHRELATVGVVGSVARDSGRVRLRTQSAFQPRPSNEPVRVETSVTFHQRQAGDVSVHTRVHQGGSSVAHTVRVPGTNRNKALPPPPSASAVAKRAIARPRPRGGDPTYQGFNGYVSPPQSPSANAMFVFPAIPADRPDSIASSRSSYSAAPLPSPRSPTSPKSPGGSHSTSGYDRRSRSNHSSVHDTSSRSSYSAASSLYPKSSTSTASFGGSHYPGSTSGSDHRSRYSSKQSSVREY</sequence>
<dbReference type="Proteomes" id="UP000814033">
    <property type="component" value="Unassembled WGS sequence"/>
</dbReference>
<accession>A0ACB8R9X4</accession>
<proteinExistence type="predicted"/>
<dbReference type="EMBL" id="MU276160">
    <property type="protein sequence ID" value="KAI0040894.1"/>
    <property type="molecule type" value="Genomic_DNA"/>
</dbReference>
<evidence type="ECO:0000313" key="1">
    <source>
        <dbReference type="EMBL" id="KAI0040894.1"/>
    </source>
</evidence>
<evidence type="ECO:0000313" key="2">
    <source>
        <dbReference type="Proteomes" id="UP000814033"/>
    </source>
</evidence>
<keyword evidence="2" id="KW-1185">Reference proteome</keyword>
<reference evidence="1" key="2">
    <citation type="journal article" date="2022" name="New Phytol.">
        <title>Evolutionary transition to the ectomycorrhizal habit in the genomes of a hyperdiverse lineage of mushroom-forming fungi.</title>
        <authorList>
            <person name="Looney B."/>
            <person name="Miyauchi S."/>
            <person name="Morin E."/>
            <person name="Drula E."/>
            <person name="Courty P.E."/>
            <person name="Kohler A."/>
            <person name="Kuo A."/>
            <person name="LaButti K."/>
            <person name="Pangilinan J."/>
            <person name="Lipzen A."/>
            <person name="Riley R."/>
            <person name="Andreopoulos W."/>
            <person name="He G."/>
            <person name="Johnson J."/>
            <person name="Nolan M."/>
            <person name="Tritt A."/>
            <person name="Barry K.W."/>
            <person name="Grigoriev I.V."/>
            <person name="Nagy L.G."/>
            <person name="Hibbett D."/>
            <person name="Henrissat B."/>
            <person name="Matheny P.B."/>
            <person name="Labbe J."/>
            <person name="Martin F.M."/>
        </authorList>
    </citation>
    <scope>NUCLEOTIDE SEQUENCE</scope>
    <source>
        <strain evidence="1">FP105234-sp</strain>
    </source>
</reference>
<organism evidence="1 2">
    <name type="scientific">Auriscalpium vulgare</name>
    <dbReference type="NCBI Taxonomy" id="40419"/>
    <lineage>
        <taxon>Eukaryota</taxon>
        <taxon>Fungi</taxon>
        <taxon>Dikarya</taxon>
        <taxon>Basidiomycota</taxon>
        <taxon>Agaricomycotina</taxon>
        <taxon>Agaricomycetes</taxon>
        <taxon>Russulales</taxon>
        <taxon>Auriscalpiaceae</taxon>
        <taxon>Auriscalpium</taxon>
    </lineage>
</organism>
<comment type="caution">
    <text evidence="1">The sequence shown here is derived from an EMBL/GenBank/DDBJ whole genome shotgun (WGS) entry which is preliminary data.</text>
</comment>
<protein>
    <submittedName>
        <fullName evidence="1">Uncharacterized protein</fullName>
    </submittedName>
</protein>
<gene>
    <name evidence="1" type="ORF">FA95DRAFT_1576688</name>
</gene>